<organism evidence="2">
    <name type="scientific">Phytophthora nicotianae</name>
    <name type="common">Potato buckeye rot agent</name>
    <name type="synonym">Phytophthora parasitica</name>
    <dbReference type="NCBI Taxonomy" id="4792"/>
    <lineage>
        <taxon>Eukaryota</taxon>
        <taxon>Sar</taxon>
        <taxon>Stramenopiles</taxon>
        <taxon>Oomycota</taxon>
        <taxon>Peronosporomycetes</taxon>
        <taxon>Peronosporales</taxon>
        <taxon>Peronosporaceae</taxon>
        <taxon>Phytophthora</taxon>
    </lineage>
</organism>
<protein>
    <submittedName>
        <fullName evidence="2">Uncharacterized protein</fullName>
    </submittedName>
</protein>
<reference evidence="2" key="1">
    <citation type="submission" date="2013-11" db="EMBL/GenBank/DDBJ databases">
        <title>The Genome Sequence of Phytophthora parasitica CJ02B3.</title>
        <authorList>
            <consortium name="The Broad Institute Genomics Platform"/>
            <person name="Russ C."/>
            <person name="Tyler B."/>
            <person name="Panabieres F."/>
            <person name="Shan W."/>
            <person name="Tripathy S."/>
            <person name="Grunwald N."/>
            <person name="Machado M."/>
            <person name="Johnson C.S."/>
            <person name="Arredondo F."/>
            <person name="Hong C."/>
            <person name="Coffey M."/>
            <person name="Young S.K."/>
            <person name="Zeng Q."/>
            <person name="Gargeya S."/>
            <person name="Fitzgerald M."/>
            <person name="Abouelleil A."/>
            <person name="Alvarado L."/>
            <person name="Chapman S.B."/>
            <person name="Gainer-Dewar J."/>
            <person name="Goldberg J."/>
            <person name="Griggs A."/>
            <person name="Gujja S."/>
            <person name="Hansen M."/>
            <person name="Howarth C."/>
            <person name="Imamovic A."/>
            <person name="Ireland A."/>
            <person name="Larimer J."/>
            <person name="McCowan C."/>
            <person name="Murphy C."/>
            <person name="Pearson M."/>
            <person name="Poon T.W."/>
            <person name="Priest M."/>
            <person name="Roberts A."/>
            <person name="Saif S."/>
            <person name="Shea T."/>
            <person name="Sykes S."/>
            <person name="Wortman J."/>
            <person name="Nusbaum C."/>
            <person name="Birren B."/>
        </authorList>
    </citation>
    <scope>NUCLEOTIDE SEQUENCE [LARGE SCALE GENOMIC DNA]</scope>
    <source>
        <strain evidence="2">CJ02B3</strain>
    </source>
</reference>
<keyword evidence="1" id="KW-1133">Transmembrane helix</keyword>
<sequence length="35" mass="3894">MLAVGFQALCLIAMSLVTMFWTNMQRKIQSSNATS</sequence>
<evidence type="ECO:0000256" key="1">
    <source>
        <dbReference type="SAM" id="Phobius"/>
    </source>
</evidence>
<dbReference type="EMBL" id="KI689611">
    <property type="protein sequence ID" value="ETK72355.1"/>
    <property type="molecule type" value="Genomic_DNA"/>
</dbReference>
<evidence type="ECO:0000313" key="2">
    <source>
        <dbReference type="EMBL" id="ETK72355.1"/>
    </source>
</evidence>
<keyword evidence="1" id="KW-0812">Transmembrane</keyword>
<dbReference type="AlphaFoldDB" id="W2FQM0"/>
<gene>
    <name evidence="2" type="ORF">L915_20536</name>
</gene>
<proteinExistence type="predicted"/>
<name>W2FQM0_PHYNI</name>
<dbReference type="Proteomes" id="UP000053236">
    <property type="component" value="Unassembled WGS sequence"/>
</dbReference>
<accession>W2FQM0</accession>
<feature type="transmembrane region" description="Helical" evidence="1">
    <location>
        <begin position="6"/>
        <end position="24"/>
    </location>
</feature>
<keyword evidence="1" id="KW-0472">Membrane</keyword>